<accession>A0A3B0W495</accession>
<dbReference type="GO" id="GO:0005886">
    <property type="term" value="C:plasma membrane"/>
    <property type="evidence" value="ECO:0007669"/>
    <property type="project" value="UniProtKB-SubCell"/>
</dbReference>
<dbReference type="EMBL" id="UOFD01000002">
    <property type="protein sequence ID" value="VAW50101.1"/>
    <property type="molecule type" value="Genomic_DNA"/>
</dbReference>
<evidence type="ECO:0000256" key="7">
    <source>
        <dbReference type="SAM" id="Phobius"/>
    </source>
</evidence>
<dbReference type="Pfam" id="PF00953">
    <property type="entry name" value="Glycos_transf_4"/>
    <property type="match status" value="1"/>
</dbReference>
<evidence type="ECO:0000256" key="4">
    <source>
        <dbReference type="ARBA" id="ARBA00022692"/>
    </source>
</evidence>
<feature type="transmembrane region" description="Helical" evidence="7">
    <location>
        <begin position="420"/>
        <end position="438"/>
    </location>
</feature>
<reference evidence="8" key="1">
    <citation type="submission" date="2018-06" db="EMBL/GenBank/DDBJ databases">
        <authorList>
            <person name="Zhirakovskaya E."/>
        </authorList>
    </citation>
    <scope>NUCLEOTIDE SEQUENCE</scope>
</reference>
<dbReference type="GO" id="GO:0071555">
    <property type="term" value="P:cell wall organization"/>
    <property type="evidence" value="ECO:0007669"/>
    <property type="project" value="TreeGrafter"/>
</dbReference>
<dbReference type="GO" id="GO:0036380">
    <property type="term" value="F:UDP-N-acetylglucosamine-undecaprenyl-phosphate N-acetylglucosaminephosphotransferase activity"/>
    <property type="evidence" value="ECO:0007669"/>
    <property type="project" value="UniProtKB-EC"/>
</dbReference>
<dbReference type="AlphaFoldDB" id="A0A3B0W495"/>
<evidence type="ECO:0000256" key="2">
    <source>
        <dbReference type="ARBA" id="ARBA00022475"/>
    </source>
</evidence>
<gene>
    <name evidence="8" type="ORF">MNBD_GAMMA06-63</name>
</gene>
<feature type="transmembrane region" description="Helical" evidence="7">
    <location>
        <begin position="215"/>
        <end position="232"/>
    </location>
</feature>
<organism evidence="8">
    <name type="scientific">hydrothermal vent metagenome</name>
    <dbReference type="NCBI Taxonomy" id="652676"/>
    <lineage>
        <taxon>unclassified sequences</taxon>
        <taxon>metagenomes</taxon>
        <taxon>ecological metagenomes</taxon>
    </lineage>
</organism>
<name>A0A3B0W495_9ZZZZ</name>
<evidence type="ECO:0000256" key="1">
    <source>
        <dbReference type="ARBA" id="ARBA00004651"/>
    </source>
</evidence>
<dbReference type="CDD" id="cd06853">
    <property type="entry name" value="GT_WecA_like"/>
    <property type="match status" value="1"/>
</dbReference>
<feature type="transmembrane region" description="Helical" evidence="7">
    <location>
        <begin position="500"/>
        <end position="518"/>
    </location>
</feature>
<dbReference type="EC" id="2.7.8.33" evidence="8"/>
<dbReference type="PROSITE" id="PS01348">
    <property type="entry name" value="MRAY_2"/>
    <property type="match status" value="1"/>
</dbReference>
<evidence type="ECO:0000313" key="8">
    <source>
        <dbReference type="EMBL" id="VAW50101.1"/>
    </source>
</evidence>
<keyword evidence="5 7" id="KW-1133">Transmembrane helix</keyword>
<evidence type="ECO:0000256" key="3">
    <source>
        <dbReference type="ARBA" id="ARBA00022679"/>
    </source>
</evidence>
<feature type="transmembrane region" description="Helical" evidence="7">
    <location>
        <begin position="315"/>
        <end position="334"/>
    </location>
</feature>
<dbReference type="GO" id="GO:0009103">
    <property type="term" value="P:lipopolysaccharide biosynthetic process"/>
    <property type="evidence" value="ECO:0007669"/>
    <property type="project" value="TreeGrafter"/>
</dbReference>
<dbReference type="InterPro" id="IPR018480">
    <property type="entry name" value="PNAcMuramoyl-5peptid_Trfase_CS"/>
</dbReference>
<feature type="transmembrane region" description="Helical" evidence="7">
    <location>
        <begin position="6"/>
        <end position="28"/>
    </location>
</feature>
<evidence type="ECO:0000256" key="6">
    <source>
        <dbReference type="ARBA" id="ARBA00023136"/>
    </source>
</evidence>
<feature type="transmembrane region" description="Helical" evidence="7">
    <location>
        <begin position="49"/>
        <end position="69"/>
    </location>
</feature>
<feature type="transmembrane region" description="Helical" evidence="7">
    <location>
        <begin position="104"/>
        <end position="125"/>
    </location>
</feature>
<keyword evidence="2" id="KW-1003">Cell membrane</keyword>
<dbReference type="GO" id="GO:0044038">
    <property type="term" value="P:cell wall macromolecule biosynthetic process"/>
    <property type="evidence" value="ECO:0007669"/>
    <property type="project" value="TreeGrafter"/>
</dbReference>
<keyword evidence="6 7" id="KW-0472">Membrane</keyword>
<feature type="transmembrane region" description="Helical" evidence="7">
    <location>
        <begin position="238"/>
        <end position="261"/>
    </location>
</feature>
<feature type="transmembrane region" description="Helical" evidence="7">
    <location>
        <begin position="444"/>
        <end position="463"/>
    </location>
</feature>
<feature type="transmembrane region" description="Helical" evidence="7">
    <location>
        <begin position="475"/>
        <end position="494"/>
    </location>
</feature>
<feature type="transmembrane region" description="Helical" evidence="7">
    <location>
        <begin position="525"/>
        <end position="544"/>
    </location>
</feature>
<evidence type="ECO:0000256" key="5">
    <source>
        <dbReference type="ARBA" id="ARBA00022989"/>
    </source>
</evidence>
<sequence length="545" mass="60360">MIEENFGIYLLIAMVAMAISMAVVPLMMRIAPAIGMIDTPDSRKVHSEPIPRVGGLGIVIGAMVPMLIWLPFTDLAISIFLGAIILLVFGTWDDIAELGHYVKFIGQFAAACIVVYYGDLYVSHFPLYNYETISESVGRPFTVIAIVGMINAINHSDGLDGLAGGESLISLSVITYLAFIFDSSLMLVISAATIGGIFGFLRFNSHPARVFMGDAGSQFLGFILAILVVILMQQVNSALSPSIAILLLGLPIVDILAVFFLRAKHKMNLFKATRNHIHHRLLDIGFLHYESVMFIYTVQFVLVISAVFLMYENDVLGLLYYLAICLSVFVFLTVSERRGFKVHNNGSGSRDLLTVALSRYPHLEDLPMKAIEAGLSLFIVASALVVSEVPADFAISSLVLLLLLVLILLTNLLGYQLYRLILFVTIGFSIYLLTTYPVDWLSNQIDLIFVYFILMGLMGFVAVKTISGNEFRITPLDYLVIAIALLIEVLPGDNIVRENIIWMIVQMIILFYIAELLIQNMRSRLNRFTGSMILALSLIAYRGLV</sequence>
<dbReference type="PANTHER" id="PTHR22926:SF3">
    <property type="entry name" value="UNDECAPRENYL-PHOSPHATE ALPHA-N-ACETYLGLUCOSAMINYL 1-PHOSPHATE TRANSFERASE"/>
    <property type="match status" value="1"/>
</dbReference>
<dbReference type="PANTHER" id="PTHR22926">
    <property type="entry name" value="PHOSPHO-N-ACETYLMURAMOYL-PENTAPEPTIDE-TRANSFERASE"/>
    <property type="match status" value="1"/>
</dbReference>
<comment type="subcellular location">
    <subcellularLocation>
        <location evidence="1">Cell membrane</location>
        <topology evidence="1">Multi-pass membrane protein</topology>
    </subcellularLocation>
</comment>
<proteinExistence type="predicted"/>
<feature type="transmembrane region" description="Helical" evidence="7">
    <location>
        <begin position="75"/>
        <end position="92"/>
    </location>
</feature>
<feature type="transmembrane region" description="Helical" evidence="7">
    <location>
        <begin position="137"/>
        <end position="154"/>
    </location>
</feature>
<protein>
    <submittedName>
        <fullName evidence="8">Undecaprenyl-phosphate alpha-N-acetylglucosaminyl 1-phosphate transferase</fullName>
        <ecNumber evidence="8">2.7.8.33</ecNumber>
    </submittedName>
</protein>
<feature type="transmembrane region" description="Helical" evidence="7">
    <location>
        <begin position="393"/>
        <end position="413"/>
    </location>
</feature>
<dbReference type="InterPro" id="IPR000715">
    <property type="entry name" value="Glycosyl_transferase_4"/>
</dbReference>
<keyword evidence="3 8" id="KW-0808">Transferase</keyword>
<keyword evidence="4 7" id="KW-0812">Transmembrane</keyword>
<feature type="transmembrane region" description="Helical" evidence="7">
    <location>
        <begin position="161"/>
        <end position="179"/>
    </location>
</feature>
<feature type="transmembrane region" description="Helical" evidence="7">
    <location>
        <begin position="281"/>
        <end position="309"/>
    </location>
</feature>